<dbReference type="Pfam" id="PF03235">
    <property type="entry name" value="GmrSD_N"/>
    <property type="match status" value="1"/>
</dbReference>
<evidence type="ECO:0000259" key="1">
    <source>
        <dbReference type="Pfam" id="PF03235"/>
    </source>
</evidence>
<evidence type="ECO:0000313" key="3">
    <source>
        <dbReference type="Proteomes" id="UP001500325"/>
    </source>
</evidence>
<keyword evidence="3" id="KW-1185">Reference proteome</keyword>
<proteinExistence type="predicted"/>
<dbReference type="EMBL" id="BAABIC010000004">
    <property type="protein sequence ID" value="GAA4682439.1"/>
    <property type="molecule type" value="Genomic_DNA"/>
</dbReference>
<evidence type="ECO:0000313" key="2">
    <source>
        <dbReference type="EMBL" id="GAA4682439.1"/>
    </source>
</evidence>
<accession>A0ABP8W6K9</accession>
<dbReference type="InterPro" id="IPR004919">
    <property type="entry name" value="GmrSD_N"/>
</dbReference>
<dbReference type="Proteomes" id="UP001500325">
    <property type="component" value="Unassembled WGS sequence"/>
</dbReference>
<protein>
    <recommendedName>
        <fullName evidence="1">GmrSD restriction endonucleases N-terminal domain-containing protein</fullName>
    </recommendedName>
</protein>
<sequence length="749" mass="82373">MAKLSTILDQIDAGTMQLPEFQRGYVWNRDQVRGLMRSLYHGYPVGALLVWETEGAGQAVRGSASTAGQKQLLLDGQQRVTTLYGIIRGAAPLFFEGDPTVFEGLRFHLRDEVFQFHAPTKMRDDPLWIDVTALFREGEGAVLASLIDLNWVRPDLPEYFNRLGRLRNVKDREFHVEQITGADKTVDVVVDIFNRANSGGTKLSKGDLALARICAEWSDARPTMRRNIERWREAGFGFTPDWLLRNANAVATGRAPFSALEDVSAGEFQDALHGSLHHIDHLLHLTSTRLGLDHDRVLMGRYAFPVLSRLLQNRGGRFLDGAEADKALFWFIHAALRGRFAGSTETFLAKDLEVVDKGGIDALIATLARSRRGGLTVDAQDFEGANRGSRSYPLVYLITRVRHARDLVSGRALGQDAAAVQVHEVFPKAALAKAGYSSAERNAVANFAFVTPSSAVELASRLPADYLAAIDPAVAASQFLPADPALWEIGNYREFLAARRELLASATGEFLDELVTGRRPWGPNEELRGVEVETDQDEVGPRAAQVRALIDELVELGAVRPSLDVEIADRETGRVLAVAEAFWPDGLQPGQGSPVVLELDPDEADLSRLAELGYEVFTSVDALLGSARRRNEVASGDRDADLAPVEPVDLASEDDGEFDHALFTLIERCRTEVGYNPVVLKDMAHVHGAVGAARLLLGSPTPSDGFVRLWDEGRLDLSVEALTVEPRFVELFTPEQLDRARKRLAVPAR</sequence>
<feature type="domain" description="GmrSD restriction endonucleases N-terminal" evidence="1">
    <location>
        <begin position="4"/>
        <end position="213"/>
    </location>
</feature>
<comment type="caution">
    <text evidence="2">The sequence shown here is derived from an EMBL/GenBank/DDBJ whole genome shotgun (WGS) entry which is preliminary data.</text>
</comment>
<gene>
    <name evidence="2" type="ORF">GCM10023215_15550</name>
</gene>
<reference evidence="3" key="1">
    <citation type="journal article" date="2019" name="Int. J. Syst. Evol. Microbiol.">
        <title>The Global Catalogue of Microorganisms (GCM) 10K type strain sequencing project: providing services to taxonomists for standard genome sequencing and annotation.</title>
        <authorList>
            <consortium name="The Broad Institute Genomics Platform"/>
            <consortium name="The Broad Institute Genome Sequencing Center for Infectious Disease"/>
            <person name="Wu L."/>
            <person name="Ma J."/>
        </authorList>
    </citation>
    <scope>NUCLEOTIDE SEQUENCE [LARGE SCALE GENOMIC DNA]</scope>
    <source>
        <strain evidence="3">JCM 18055</strain>
    </source>
</reference>
<dbReference type="PANTHER" id="PTHR37292:SF2">
    <property type="entry name" value="DUF262 DOMAIN-CONTAINING PROTEIN"/>
    <property type="match status" value="1"/>
</dbReference>
<organism evidence="2 3">
    <name type="scientific">Pseudonocardia yuanmonensis</name>
    <dbReference type="NCBI Taxonomy" id="1095914"/>
    <lineage>
        <taxon>Bacteria</taxon>
        <taxon>Bacillati</taxon>
        <taxon>Actinomycetota</taxon>
        <taxon>Actinomycetes</taxon>
        <taxon>Pseudonocardiales</taxon>
        <taxon>Pseudonocardiaceae</taxon>
        <taxon>Pseudonocardia</taxon>
    </lineage>
</organism>
<dbReference type="PANTHER" id="PTHR37292">
    <property type="entry name" value="VNG6097C"/>
    <property type="match status" value="1"/>
</dbReference>
<name>A0ABP8W6K9_9PSEU</name>
<dbReference type="RefSeq" id="WP_345379355.1">
    <property type="nucleotide sequence ID" value="NZ_BAABIC010000004.1"/>
</dbReference>